<accession>A0A1R1SSX8</accession>
<name>A0A1R1SSX8_9ACTN</name>
<sequence>MTTTTASTTEPAWLPAVESTQYGLRLRDGTLLTFDTRQERDARQAELERAEWEVTPLIRRARVQHTEWAKG</sequence>
<reference evidence="1 2" key="1">
    <citation type="submission" date="2013-05" db="EMBL/GenBank/DDBJ databases">
        <title>Genome sequence of Streptomyces sparsogenes DSM 40356.</title>
        <authorList>
            <person name="Coyne S."/>
            <person name="Seebeck F.P."/>
        </authorList>
    </citation>
    <scope>NUCLEOTIDE SEQUENCE [LARGE SCALE GENOMIC DNA]</scope>
    <source>
        <strain evidence="1 2">DSM 40356</strain>
    </source>
</reference>
<gene>
    <name evidence="1" type="ORF">SPAR_00994</name>
</gene>
<dbReference type="AlphaFoldDB" id="A0A1R1SSX8"/>
<organism evidence="1 2">
    <name type="scientific">Streptomyces sparsogenes DSM 40356</name>
    <dbReference type="NCBI Taxonomy" id="1331668"/>
    <lineage>
        <taxon>Bacteria</taxon>
        <taxon>Bacillati</taxon>
        <taxon>Actinomycetota</taxon>
        <taxon>Actinomycetes</taxon>
        <taxon>Kitasatosporales</taxon>
        <taxon>Streptomycetaceae</taxon>
        <taxon>Streptomyces</taxon>
    </lineage>
</organism>
<proteinExistence type="predicted"/>
<keyword evidence="2" id="KW-1185">Reference proteome</keyword>
<protein>
    <submittedName>
        <fullName evidence="1">Uncharacterized protein</fullName>
    </submittedName>
</protein>
<evidence type="ECO:0000313" key="2">
    <source>
        <dbReference type="Proteomes" id="UP000186168"/>
    </source>
</evidence>
<dbReference type="EMBL" id="ASQP01000013">
    <property type="protein sequence ID" value="OMI41393.1"/>
    <property type="molecule type" value="Genomic_DNA"/>
</dbReference>
<evidence type="ECO:0000313" key="1">
    <source>
        <dbReference type="EMBL" id="OMI41393.1"/>
    </source>
</evidence>
<dbReference type="Proteomes" id="UP000186168">
    <property type="component" value="Unassembled WGS sequence"/>
</dbReference>
<comment type="caution">
    <text evidence="1">The sequence shown here is derived from an EMBL/GenBank/DDBJ whole genome shotgun (WGS) entry which is preliminary data.</text>
</comment>